<accession>A0ABQ3ALW5</accession>
<organism evidence="2 3">
    <name type="scientific">Marinobacter zhanjiangensis</name>
    <dbReference type="NCBI Taxonomy" id="578215"/>
    <lineage>
        <taxon>Bacteria</taxon>
        <taxon>Pseudomonadati</taxon>
        <taxon>Pseudomonadota</taxon>
        <taxon>Gammaproteobacteria</taxon>
        <taxon>Pseudomonadales</taxon>
        <taxon>Marinobacteraceae</taxon>
        <taxon>Marinobacter</taxon>
    </lineage>
</organism>
<name>A0ABQ3ALW5_9GAMM</name>
<comment type="caution">
    <text evidence="2">The sequence shown here is derived from an EMBL/GenBank/DDBJ whole genome shotgun (WGS) entry which is preliminary data.</text>
</comment>
<dbReference type="InterPro" id="IPR011576">
    <property type="entry name" value="Pyridox_Oxase_N"/>
</dbReference>
<sequence>MAKKFGELLPEHTDFINAQHLYFVGSAGAEGLVNISPKGMDSLRVLGPDRLIWLNLTGSGNETAAHVLENHRMTLMFCSFDKQPLILRVYGKAVVIYPRDDNWLGLIEHFPSYTGARQIFDLNIELVQTSCGFAVPYYTFLGERNTLTSWAEKRGRGGVKDYWKENNLVSLDGKHTGMGEEV</sequence>
<evidence type="ECO:0000259" key="1">
    <source>
        <dbReference type="Pfam" id="PF01243"/>
    </source>
</evidence>
<dbReference type="RefSeq" id="WP_189572307.1">
    <property type="nucleotide sequence ID" value="NZ_BMXV01000001.1"/>
</dbReference>
<keyword evidence="3" id="KW-1185">Reference proteome</keyword>
<dbReference type="PANTHER" id="PTHR39336:SF1">
    <property type="entry name" value="PYRIDOXAMINE PHOSPHATE OXIDASE FAMILY PROTEIN (AFU_ORTHOLOGUE AFUA_6G11440)"/>
    <property type="match status" value="1"/>
</dbReference>
<dbReference type="SUPFAM" id="SSF50475">
    <property type="entry name" value="FMN-binding split barrel"/>
    <property type="match status" value="1"/>
</dbReference>
<gene>
    <name evidence="2" type="ORF">GCM10007071_05170</name>
</gene>
<dbReference type="PANTHER" id="PTHR39336">
    <property type="entry name" value="PYRIDOXAMINE PHOSPHATE OXIDASE FAMILY PROTEIN (AFU_ORTHOLOGUE AFUA_6G11440)"/>
    <property type="match status" value="1"/>
</dbReference>
<dbReference type="EMBL" id="BMXV01000001">
    <property type="protein sequence ID" value="GGY61322.1"/>
    <property type="molecule type" value="Genomic_DNA"/>
</dbReference>
<dbReference type="Pfam" id="PF01243">
    <property type="entry name" value="PNPOx_N"/>
    <property type="match status" value="1"/>
</dbReference>
<dbReference type="Proteomes" id="UP000601597">
    <property type="component" value="Unassembled WGS sequence"/>
</dbReference>
<feature type="domain" description="Pyridoxamine 5'-phosphate oxidase N-terminal" evidence="1">
    <location>
        <begin position="10"/>
        <end position="131"/>
    </location>
</feature>
<dbReference type="InterPro" id="IPR012349">
    <property type="entry name" value="Split_barrel_FMN-bd"/>
</dbReference>
<evidence type="ECO:0000313" key="2">
    <source>
        <dbReference type="EMBL" id="GGY61322.1"/>
    </source>
</evidence>
<proteinExistence type="predicted"/>
<protein>
    <submittedName>
        <fullName evidence="2">Pyridoxamine 5'-phosphate oxidase</fullName>
    </submittedName>
</protein>
<evidence type="ECO:0000313" key="3">
    <source>
        <dbReference type="Proteomes" id="UP000601597"/>
    </source>
</evidence>
<dbReference type="Gene3D" id="2.30.110.10">
    <property type="entry name" value="Electron Transport, Fmn-binding Protein, Chain A"/>
    <property type="match status" value="1"/>
</dbReference>
<reference evidence="3" key="1">
    <citation type="journal article" date="2019" name="Int. J. Syst. Evol. Microbiol.">
        <title>The Global Catalogue of Microorganisms (GCM) 10K type strain sequencing project: providing services to taxonomists for standard genome sequencing and annotation.</title>
        <authorList>
            <consortium name="The Broad Institute Genomics Platform"/>
            <consortium name="The Broad Institute Genome Sequencing Center for Infectious Disease"/>
            <person name="Wu L."/>
            <person name="Ma J."/>
        </authorList>
    </citation>
    <scope>NUCLEOTIDE SEQUENCE [LARGE SCALE GENOMIC DNA]</scope>
    <source>
        <strain evidence="3">KCTC 22280</strain>
    </source>
</reference>